<evidence type="ECO:0000256" key="1">
    <source>
        <dbReference type="SAM" id="Coils"/>
    </source>
</evidence>
<feature type="transmembrane region" description="Helical" evidence="2">
    <location>
        <begin position="12"/>
        <end position="29"/>
    </location>
</feature>
<feature type="coiled-coil region" evidence="1">
    <location>
        <begin position="38"/>
        <end position="72"/>
    </location>
</feature>
<keyword evidence="2" id="KW-0812">Transmembrane</keyword>
<dbReference type="Pfam" id="PF04977">
    <property type="entry name" value="DivIC"/>
    <property type="match status" value="1"/>
</dbReference>
<dbReference type="EMBL" id="VWOJ01000001">
    <property type="protein sequence ID" value="KAA5804883.1"/>
    <property type="molecule type" value="Genomic_DNA"/>
</dbReference>
<dbReference type="AlphaFoldDB" id="A0A5M6ZJ99"/>
<accession>A0A5M6ZJ99</accession>
<evidence type="ECO:0000313" key="3">
    <source>
        <dbReference type="EMBL" id="KAA5804883.1"/>
    </source>
</evidence>
<name>A0A5M6ZJ99_9PROT</name>
<gene>
    <name evidence="3" type="ORF">F1654_02475</name>
</gene>
<sequence>MEAAVTALKRFSLTIGLLVFIAYLAYHALHGEQGVINHARIKADIASAEAVLAETRAQRMAMEDRVARLDDRTGAVDVDYLEERARAVLRFAHPNEIVVMTDPQRGF</sequence>
<keyword evidence="1" id="KW-0175">Coiled coil</keyword>
<keyword evidence="4" id="KW-1185">Reference proteome</keyword>
<evidence type="ECO:0000313" key="4">
    <source>
        <dbReference type="Proteomes" id="UP000325122"/>
    </source>
</evidence>
<organism evidence="3 4">
    <name type="scientific">Alkalicaulis satelles</name>
    <dbReference type="NCBI Taxonomy" id="2609175"/>
    <lineage>
        <taxon>Bacteria</taxon>
        <taxon>Pseudomonadati</taxon>
        <taxon>Pseudomonadota</taxon>
        <taxon>Alphaproteobacteria</taxon>
        <taxon>Maricaulales</taxon>
        <taxon>Maricaulaceae</taxon>
        <taxon>Alkalicaulis</taxon>
    </lineage>
</organism>
<reference evidence="3 4" key="1">
    <citation type="submission" date="2019-09" db="EMBL/GenBank/DDBJ databases">
        <authorList>
            <person name="Kevbrin V."/>
            <person name="Grouzdev D.S."/>
        </authorList>
    </citation>
    <scope>NUCLEOTIDE SEQUENCE [LARGE SCALE GENOMIC DNA]</scope>
    <source>
        <strain evidence="3 4">G-192</strain>
    </source>
</reference>
<proteinExistence type="predicted"/>
<comment type="caution">
    <text evidence="3">The sequence shown here is derived from an EMBL/GenBank/DDBJ whole genome shotgun (WGS) entry which is preliminary data.</text>
</comment>
<dbReference type="Proteomes" id="UP000325122">
    <property type="component" value="Unassembled WGS sequence"/>
</dbReference>
<keyword evidence="2" id="KW-1133">Transmembrane helix</keyword>
<protein>
    <submittedName>
        <fullName evidence="3">Septum formation initiator family protein</fullName>
    </submittedName>
</protein>
<evidence type="ECO:0000256" key="2">
    <source>
        <dbReference type="SAM" id="Phobius"/>
    </source>
</evidence>
<keyword evidence="2" id="KW-0472">Membrane</keyword>
<dbReference type="InterPro" id="IPR007060">
    <property type="entry name" value="FtsL/DivIC"/>
</dbReference>